<dbReference type="AlphaFoldDB" id="A0A165DZT2"/>
<keyword evidence="3" id="KW-1185">Reference proteome</keyword>
<evidence type="ECO:0000313" key="2">
    <source>
        <dbReference type="EMBL" id="KZV85766.1"/>
    </source>
</evidence>
<organism evidence="2 3">
    <name type="scientific">Exidia glandulosa HHB12029</name>
    <dbReference type="NCBI Taxonomy" id="1314781"/>
    <lineage>
        <taxon>Eukaryota</taxon>
        <taxon>Fungi</taxon>
        <taxon>Dikarya</taxon>
        <taxon>Basidiomycota</taxon>
        <taxon>Agaricomycotina</taxon>
        <taxon>Agaricomycetes</taxon>
        <taxon>Auriculariales</taxon>
        <taxon>Exidiaceae</taxon>
        <taxon>Exidia</taxon>
    </lineage>
</organism>
<dbReference type="Proteomes" id="UP000077266">
    <property type="component" value="Unassembled WGS sequence"/>
</dbReference>
<protein>
    <submittedName>
        <fullName evidence="2">Uncharacterized protein</fullName>
    </submittedName>
</protein>
<evidence type="ECO:0000256" key="1">
    <source>
        <dbReference type="SAM" id="Coils"/>
    </source>
</evidence>
<keyword evidence="1" id="KW-0175">Coiled coil</keyword>
<dbReference type="InParanoid" id="A0A165DZT2"/>
<reference evidence="2 3" key="1">
    <citation type="journal article" date="2016" name="Mol. Biol. Evol.">
        <title>Comparative Genomics of Early-Diverging Mushroom-Forming Fungi Provides Insights into the Origins of Lignocellulose Decay Capabilities.</title>
        <authorList>
            <person name="Nagy L.G."/>
            <person name="Riley R."/>
            <person name="Tritt A."/>
            <person name="Adam C."/>
            <person name="Daum C."/>
            <person name="Floudas D."/>
            <person name="Sun H."/>
            <person name="Yadav J.S."/>
            <person name="Pangilinan J."/>
            <person name="Larsson K.H."/>
            <person name="Matsuura K."/>
            <person name="Barry K."/>
            <person name="Labutti K."/>
            <person name="Kuo R."/>
            <person name="Ohm R.A."/>
            <person name="Bhattacharya S.S."/>
            <person name="Shirouzu T."/>
            <person name="Yoshinaga Y."/>
            <person name="Martin F.M."/>
            <person name="Grigoriev I.V."/>
            <person name="Hibbett D.S."/>
        </authorList>
    </citation>
    <scope>NUCLEOTIDE SEQUENCE [LARGE SCALE GENOMIC DNA]</scope>
    <source>
        <strain evidence="2 3">HHB12029</strain>
    </source>
</reference>
<proteinExistence type="predicted"/>
<gene>
    <name evidence="2" type="ORF">EXIGLDRAFT_725511</name>
</gene>
<sequence>MPSSTNAAIRNVTEQKVLLRELETQRTRLRIERSDASVAFEAARQVLDHTTAELHRVEEVYARVASSISAAQQDIMSRSIAGLPVELLRRIFEAVVRGDDREWALDGNDEIDDVRENSPFDLALVCRTWRQVALDTPSIWNYITVPQVCSSDWQSAATKLYDPDELIRYFKMLIGRSKNAPLDIVIYWGWDGKITQKHYDILQLLANEHHRWRRLIFCGPNVGHDDTVALWRMFYLSTPQLESIFLSQSNFALTWENEAAYPEYFPDRRRLRHFVSTVGNVMWTRAQPMHQSVLTRLELTTQDNMPASTIWRLLTECASTLEEVRIAILPPTLSTDAQPQNPVTFPVLHTLGGAGVSEDLFAHWTGYIIAPKLAIFSDMDGDISCCASFIADTCKDIAQLELVSSVLSAESALAMRPLTRLTTLVIQWYEPDPEFLDALAFPLPGEGTWLCPNLRTIVVDGIARDMKNIPLLARVLRNRRMASIEGQPGAPVRITAVEYRNHCEIDPVSRLILAAELDDAAVPS</sequence>
<name>A0A165DZT2_EXIGL</name>
<feature type="coiled-coil region" evidence="1">
    <location>
        <begin position="12"/>
        <end position="39"/>
    </location>
</feature>
<dbReference type="EMBL" id="KV426177">
    <property type="protein sequence ID" value="KZV85766.1"/>
    <property type="molecule type" value="Genomic_DNA"/>
</dbReference>
<dbReference type="OrthoDB" id="2269034at2759"/>
<dbReference type="Gene3D" id="1.20.1280.50">
    <property type="match status" value="1"/>
</dbReference>
<evidence type="ECO:0000313" key="3">
    <source>
        <dbReference type="Proteomes" id="UP000077266"/>
    </source>
</evidence>
<accession>A0A165DZT2</accession>